<organism evidence="4 5">
    <name type="scientific">Brachyspira innocens</name>
    <dbReference type="NCBI Taxonomy" id="13264"/>
    <lineage>
        <taxon>Bacteria</taxon>
        <taxon>Pseudomonadati</taxon>
        <taxon>Spirochaetota</taxon>
        <taxon>Spirochaetia</taxon>
        <taxon>Brachyspirales</taxon>
        <taxon>Brachyspiraceae</taxon>
        <taxon>Brachyspira</taxon>
    </lineage>
</organism>
<dbReference type="SUPFAM" id="SSF53850">
    <property type="entry name" value="Periplasmic binding protein-like II"/>
    <property type="match status" value="1"/>
</dbReference>
<evidence type="ECO:0000313" key="5">
    <source>
        <dbReference type="Proteomes" id="UP001175147"/>
    </source>
</evidence>
<reference evidence="4" key="1">
    <citation type="submission" date="2023-07" db="EMBL/GenBank/DDBJ databases">
        <title>Mucosal microbiota of week-old chicken and adult hens.</title>
        <authorList>
            <person name="Volf J."/>
            <person name="Karasova D."/>
            <person name="Crhanova M."/>
            <person name="Faldynova M."/>
            <person name="Prikrylova H."/>
            <person name="Zeman M."/>
            <person name="Babak V."/>
            <person name="Rajova J."/>
            <person name="Rychlik I."/>
        </authorList>
    </citation>
    <scope>NUCLEOTIDE SEQUENCE</scope>
    <source>
        <strain evidence="4">ET902</strain>
    </source>
</reference>
<name>A0ABT8YVP2_9SPIR</name>
<gene>
    <name evidence="4" type="ORF">Q5M86_02225</name>
</gene>
<evidence type="ECO:0000313" key="4">
    <source>
        <dbReference type="EMBL" id="MDO7019585.1"/>
    </source>
</evidence>
<evidence type="ECO:0000259" key="3">
    <source>
        <dbReference type="SMART" id="SM00062"/>
    </source>
</evidence>
<comment type="caution">
    <text evidence="4">The sequence shown here is derived from an EMBL/GenBank/DDBJ whole genome shotgun (WGS) entry which is preliminary data.</text>
</comment>
<evidence type="ECO:0000256" key="1">
    <source>
        <dbReference type="ARBA" id="ARBA00022729"/>
    </source>
</evidence>
<dbReference type="EMBL" id="JAUPBM010000014">
    <property type="protein sequence ID" value="MDO7019585.1"/>
    <property type="molecule type" value="Genomic_DNA"/>
</dbReference>
<feature type="chain" id="PRO_5045055302" evidence="2">
    <location>
        <begin position="25"/>
        <end position="253"/>
    </location>
</feature>
<dbReference type="PANTHER" id="PTHR35936:SF17">
    <property type="entry name" value="ARGININE-BINDING EXTRACELLULAR PROTEIN ARTP"/>
    <property type="match status" value="1"/>
</dbReference>
<proteinExistence type="predicted"/>
<dbReference type="RefSeq" id="WP_304385672.1">
    <property type="nucleotide sequence ID" value="NZ_JAUPBL010000070.1"/>
</dbReference>
<accession>A0ABT8YVP2</accession>
<dbReference type="SMART" id="SM00062">
    <property type="entry name" value="PBPb"/>
    <property type="match status" value="1"/>
</dbReference>
<dbReference type="PROSITE" id="PS51257">
    <property type="entry name" value="PROKAR_LIPOPROTEIN"/>
    <property type="match status" value="1"/>
</dbReference>
<sequence>MKKVVLIVSIIILLSCSNSSNNTASDNIDNMTNRSVNVGIYVYDYPFGYMSNGHIGGFDYDLMNEISRISGLKMNFNPMKFEELMPALESHKIDVIIAGMTVTEDRKELVNFSDKYYTTSQAVIVDSGNTNINKEEDLIGKNVGVIIGTVADSMISQKEGINIERFDTGSSIILALKVGKVDAAVFDKTTCEHFTAYDDDIKIVQEIKYPDEDYAIAFRKEDTDLLNTFNKALMEIMLSGYHDELIKKYLSAN</sequence>
<dbReference type="Pfam" id="PF00497">
    <property type="entry name" value="SBP_bac_3"/>
    <property type="match status" value="1"/>
</dbReference>
<keyword evidence="5" id="KW-1185">Reference proteome</keyword>
<protein>
    <submittedName>
        <fullName evidence="4">Transporter substrate-binding domain-containing protein</fullName>
    </submittedName>
</protein>
<evidence type="ECO:0000256" key="2">
    <source>
        <dbReference type="SAM" id="SignalP"/>
    </source>
</evidence>
<feature type="signal peptide" evidence="2">
    <location>
        <begin position="1"/>
        <end position="24"/>
    </location>
</feature>
<dbReference type="Gene3D" id="3.40.190.10">
    <property type="entry name" value="Periplasmic binding protein-like II"/>
    <property type="match status" value="2"/>
</dbReference>
<feature type="domain" description="Solute-binding protein family 3/N-terminal" evidence="3">
    <location>
        <begin position="35"/>
        <end position="253"/>
    </location>
</feature>
<dbReference type="Proteomes" id="UP001175147">
    <property type="component" value="Unassembled WGS sequence"/>
</dbReference>
<keyword evidence="1 2" id="KW-0732">Signal</keyword>
<dbReference type="PANTHER" id="PTHR35936">
    <property type="entry name" value="MEMBRANE-BOUND LYTIC MUREIN TRANSGLYCOSYLASE F"/>
    <property type="match status" value="1"/>
</dbReference>
<dbReference type="InterPro" id="IPR001638">
    <property type="entry name" value="Solute-binding_3/MltF_N"/>
</dbReference>